<comment type="caution">
    <text evidence="4">The sequence shown here is derived from an EMBL/GenBank/DDBJ whole genome shotgun (WGS) entry which is preliminary data.</text>
</comment>
<dbReference type="GO" id="GO:0004527">
    <property type="term" value="F:exonuclease activity"/>
    <property type="evidence" value="ECO:0007669"/>
    <property type="project" value="UniProtKB-KW"/>
</dbReference>
<dbReference type="InterPro" id="IPR003140">
    <property type="entry name" value="PLipase/COase/thioEstase"/>
</dbReference>
<dbReference type="SUPFAM" id="SSF56219">
    <property type="entry name" value="DNase I-like"/>
    <property type="match status" value="1"/>
</dbReference>
<dbReference type="GO" id="GO:0004519">
    <property type="term" value="F:endonuclease activity"/>
    <property type="evidence" value="ECO:0007669"/>
    <property type="project" value="UniProtKB-KW"/>
</dbReference>
<dbReference type="AlphaFoldDB" id="A0A0E9LVK3"/>
<proteinExistence type="predicted"/>
<organism evidence="4 5">
    <name type="scientific">Geofilum rubicundum JCM 15548</name>
    <dbReference type="NCBI Taxonomy" id="1236989"/>
    <lineage>
        <taxon>Bacteria</taxon>
        <taxon>Pseudomonadati</taxon>
        <taxon>Bacteroidota</taxon>
        <taxon>Bacteroidia</taxon>
        <taxon>Marinilabiliales</taxon>
        <taxon>Marinilabiliaceae</taxon>
        <taxon>Geofilum</taxon>
    </lineage>
</organism>
<evidence type="ECO:0000313" key="5">
    <source>
        <dbReference type="Proteomes" id="UP000032900"/>
    </source>
</evidence>
<dbReference type="Pfam" id="PF03372">
    <property type="entry name" value="Exo_endo_phos"/>
    <property type="match status" value="1"/>
</dbReference>
<keyword evidence="4" id="KW-0540">Nuclease</keyword>
<keyword evidence="4" id="KW-0378">Hydrolase</keyword>
<dbReference type="InterPro" id="IPR050955">
    <property type="entry name" value="Plant_Biomass_Hydrol_Est"/>
</dbReference>
<dbReference type="SUPFAM" id="SSF53474">
    <property type="entry name" value="alpha/beta-Hydrolases"/>
    <property type="match status" value="1"/>
</dbReference>
<evidence type="ECO:0000259" key="2">
    <source>
        <dbReference type="Pfam" id="PF02230"/>
    </source>
</evidence>
<keyword evidence="5" id="KW-1185">Reference proteome</keyword>
<evidence type="ECO:0000313" key="4">
    <source>
        <dbReference type="EMBL" id="GAO29607.1"/>
    </source>
</evidence>
<dbReference type="Gene3D" id="3.60.10.10">
    <property type="entry name" value="Endonuclease/exonuclease/phosphatase"/>
    <property type="match status" value="1"/>
</dbReference>
<dbReference type="InterPro" id="IPR005135">
    <property type="entry name" value="Endo/exonuclease/phosphatase"/>
</dbReference>
<evidence type="ECO:0000259" key="3">
    <source>
        <dbReference type="Pfam" id="PF03372"/>
    </source>
</evidence>
<protein>
    <submittedName>
        <fullName evidence="4">Endonuclease/exonuclease/phosphatase family protein</fullName>
    </submittedName>
</protein>
<feature type="domain" description="Endonuclease/exonuclease/phosphatase" evidence="3">
    <location>
        <begin position="58"/>
        <end position="299"/>
    </location>
</feature>
<dbReference type="Proteomes" id="UP000032900">
    <property type="component" value="Unassembled WGS sequence"/>
</dbReference>
<dbReference type="STRING" id="1236989.JCM15548_11814"/>
<reference evidence="4 5" key="1">
    <citation type="journal article" date="2015" name="Microbes Environ.">
        <title>Distribution and evolution of nitrogen fixation genes in the phylum bacteroidetes.</title>
        <authorList>
            <person name="Inoue J."/>
            <person name="Oshima K."/>
            <person name="Suda W."/>
            <person name="Sakamoto M."/>
            <person name="Iino T."/>
            <person name="Noda S."/>
            <person name="Hongoh Y."/>
            <person name="Hattori M."/>
            <person name="Ohkuma M."/>
        </authorList>
    </citation>
    <scope>NUCLEOTIDE SEQUENCE [LARGE SCALE GENOMIC DNA]</scope>
    <source>
        <strain evidence="4">JCM 15548</strain>
    </source>
</reference>
<accession>A0A0E9LVK3</accession>
<dbReference type="Pfam" id="PF02230">
    <property type="entry name" value="Abhydrolase_2"/>
    <property type="match status" value="1"/>
</dbReference>
<keyword evidence="4" id="KW-0269">Exonuclease</keyword>
<feature type="domain" description="Phospholipase/carboxylesterase/thioesterase" evidence="2">
    <location>
        <begin position="348"/>
        <end position="538"/>
    </location>
</feature>
<sequence>MDKNSYKNRNFFSASEKKEKPMRLEHKKNKMKKLLLFLIVATWQLSLTAQRDIPINVASFNLRLNTTSDGENAWPHRSEFVMDLIRYHEFDIIGTQEAFFGQIEDLLTMEAFAYTGSGRDDGLQGGEHAAIFYKKERFELLQSGDFWLSETPDAPSLGWDATCCHRVCSWAQFLDKENGLSFYVFNAHFDHEGVVARKESGKLMVKKIREIAGDQPVIFCGDLNSTPDTEQIKHISNFLHDAYVVSESPPYGPVGTFSGFNLNAPLKNRIDYVFVSDDFQVAKYGALTDFQNNRFPSDHLPVAVKLQFDSQSSMKRAYKKKVFHSETGDSLLYRVLYPDNYDPAAKYPLVLFMHGAGERGSDNEKQLTHGATLFTDPENRLNYPAIVVFPQCPENKYWVEIAVRTTLRDELSDTFKNMKETPVKEQQMVIDLVHALLASEAVDPDRLYIMGLSMGAMGTFDILARHPQLFAAAIPICGGGNTNAAANYAPYTSLWITHGAKDDVVPVNFSQEMYEALKSAGADVKYTEFPNANHNAWDPTFELPGLLDWLFSKSR</sequence>
<dbReference type="PANTHER" id="PTHR43037:SF1">
    <property type="entry name" value="BLL1128 PROTEIN"/>
    <property type="match status" value="1"/>
</dbReference>
<dbReference type="PANTHER" id="PTHR43037">
    <property type="entry name" value="UNNAMED PRODUCT-RELATED"/>
    <property type="match status" value="1"/>
</dbReference>
<keyword evidence="1" id="KW-0732">Signal</keyword>
<keyword evidence="4" id="KW-0255">Endonuclease</keyword>
<dbReference type="Gene3D" id="3.40.50.1820">
    <property type="entry name" value="alpha/beta hydrolase"/>
    <property type="match status" value="1"/>
</dbReference>
<name>A0A0E9LVK3_9BACT</name>
<gene>
    <name evidence="4" type="ORF">JCM15548_11814</name>
</gene>
<dbReference type="EMBL" id="BAZW01000011">
    <property type="protein sequence ID" value="GAO29607.1"/>
    <property type="molecule type" value="Genomic_DNA"/>
</dbReference>
<dbReference type="InterPro" id="IPR029058">
    <property type="entry name" value="AB_hydrolase_fold"/>
</dbReference>
<evidence type="ECO:0000256" key="1">
    <source>
        <dbReference type="ARBA" id="ARBA00022729"/>
    </source>
</evidence>
<dbReference type="CDD" id="cd09083">
    <property type="entry name" value="EEP-1"/>
    <property type="match status" value="1"/>
</dbReference>
<dbReference type="InterPro" id="IPR036691">
    <property type="entry name" value="Endo/exonu/phosph_ase_sf"/>
</dbReference>